<evidence type="ECO:0000256" key="1">
    <source>
        <dbReference type="ARBA" id="ARBA00001933"/>
    </source>
</evidence>
<dbReference type="Proteomes" id="UP000694865">
    <property type="component" value="Unplaced"/>
</dbReference>
<name>A0ABM0MF13_SACKO</name>
<evidence type="ECO:0000256" key="6">
    <source>
        <dbReference type="ARBA" id="ARBA00029853"/>
    </source>
</evidence>
<comment type="pathway">
    <text evidence="2">Amino-acid biosynthesis; L-cysteine biosynthesis; L-cysteine from L-homocysteine and L-serine: step 2/2.</text>
</comment>
<dbReference type="InterPro" id="IPR015422">
    <property type="entry name" value="PyrdxlP-dep_Trfase_small"/>
</dbReference>
<evidence type="ECO:0000256" key="7">
    <source>
        <dbReference type="RuleBase" id="RU362118"/>
    </source>
</evidence>
<keyword evidence="5" id="KW-0198">Cysteine biosynthesis</keyword>
<reference evidence="9" key="1">
    <citation type="submission" date="2025-08" db="UniProtKB">
        <authorList>
            <consortium name="RefSeq"/>
        </authorList>
    </citation>
    <scope>IDENTIFICATION</scope>
    <source>
        <tissue evidence="9">Testes</tissue>
    </source>
</reference>
<feature type="non-terminal residue" evidence="9">
    <location>
        <position position="104"/>
    </location>
</feature>
<dbReference type="GeneID" id="102805347"/>
<dbReference type="InterPro" id="IPR015424">
    <property type="entry name" value="PyrdxlP-dep_Trfase"/>
</dbReference>
<evidence type="ECO:0000256" key="5">
    <source>
        <dbReference type="ARBA" id="ARBA00023192"/>
    </source>
</evidence>
<dbReference type="SUPFAM" id="SSF53383">
    <property type="entry name" value="PLP-dependent transferases"/>
    <property type="match status" value="1"/>
</dbReference>
<evidence type="ECO:0000313" key="8">
    <source>
        <dbReference type="Proteomes" id="UP000694865"/>
    </source>
</evidence>
<keyword evidence="4 7" id="KW-0663">Pyridoxal phosphate</keyword>
<dbReference type="PANTHER" id="PTHR11808:SF15">
    <property type="entry name" value="CYSTATHIONINE GAMMA-LYASE"/>
    <property type="match status" value="1"/>
</dbReference>
<evidence type="ECO:0000256" key="4">
    <source>
        <dbReference type="ARBA" id="ARBA00022898"/>
    </source>
</evidence>
<gene>
    <name evidence="9" type="primary">LOC102805347</name>
</gene>
<accession>A0ABM0MF13</accession>
<evidence type="ECO:0000256" key="3">
    <source>
        <dbReference type="ARBA" id="ARBA00012085"/>
    </source>
</evidence>
<dbReference type="InterPro" id="IPR000277">
    <property type="entry name" value="Cys/Met-Metab_PyrdxlP-dep_enz"/>
</dbReference>
<evidence type="ECO:0000313" key="9">
    <source>
        <dbReference type="RefSeq" id="XP_006818604.1"/>
    </source>
</evidence>
<keyword evidence="5" id="KW-0028">Amino-acid biosynthesis</keyword>
<dbReference type="Pfam" id="PF01053">
    <property type="entry name" value="Cys_Met_Meta_PP"/>
    <property type="match status" value="1"/>
</dbReference>
<dbReference type="EC" id="4.4.1.1" evidence="3"/>
<dbReference type="RefSeq" id="XP_006818604.1">
    <property type="nucleotide sequence ID" value="XM_006818541.1"/>
</dbReference>
<dbReference type="PANTHER" id="PTHR11808">
    <property type="entry name" value="TRANS-SULFURATION ENZYME FAMILY MEMBER"/>
    <property type="match status" value="1"/>
</dbReference>
<organism evidence="8 9">
    <name type="scientific">Saccoglossus kowalevskii</name>
    <name type="common">Acorn worm</name>
    <dbReference type="NCBI Taxonomy" id="10224"/>
    <lineage>
        <taxon>Eukaryota</taxon>
        <taxon>Metazoa</taxon>
        <taxon>Hemichordata</taxon>
        <taxon>Enteropneusta</taxon>
        <taxon>Harrimaniidae</taxon>
        <taxon>Saccoglossus</taxon>
    </lineage>
</organism>
<feature type="non-terminal residue" evidence="9">
    <location>
        <position position="1"/>
    </location>
</feature>
<proteinExistence type="inferred from homology"/>
<dbReference type="Gene3D" id="3.90.1150.10">
    <property type="entry name" value="Aspartate Aminotransferase, domain 1"/>
    <property type="match status" value="1"/>
</dbReference>
<protein>
    <recommendedName>
        <fullName evidence="3">cystathionine gamma-lyase</fullName>
        <ecNumber evidence="3">4.4.1.1</ecNumber>
    </recommendedName>
    <alternativeName>
        <fullName evidence="6">Gamma-cystathionase</fullName>
    </alternativeName>
</protein>
<comment type="similarity">
    <text evidence="7">Belongs to the trans-sulfuration enzymes family.</text>
</comment>
<sequence>LPNHPQYELAKKQMKGFSGMVCFWLKGGFDEAEIFLNKLQLFKNAASLGSVHSLAEHPSTLTHTGLSEEERQSLGITNNFIRLSIGLESADDLVQDLDQALKHA</sequence>
<keyword evidence="8" id="KW-1185">Reference proteome</keyword>
<comment type="cofactor">
    <cofactor evidence="1 7">
        <name>pyridoxal 5'-phosphate</name>
        <dbReference type="ChEBI" id="CHEBI:597326"/>
    </cofactor>
</comment>
<evidence type="ECO:0000256" key="2">
    <source>
        <dbReference type="ARBA" id="ARBA00005038"/>
    </source>
</evidence>